<feature type="region of interest" description="Disordered" evidence="8">
    <location>
        <begin position="265"/>
        <end position="296"/>
    </location>
</feature>
<accession>A0A1D8NGR7</accession>
<comment type="subcellular location">
    <subcellularLocation>
        <location evidence="1 7">Mitochondrion inner membrane</location>
        <topology evidence="1 7">Peripheral membrane protein</topology>
        <orientation evidence="1 7">Matrix side</orientation>
    </subcellularLocation>
</comment>
<dbReference type="SUPFAM" id="SSF81301">
    <property type="entry name" value="Nucleotidyltransferase"/>
    <property type="match status" value="1"/>
</dbReference>
<evidence type="ECO:0000256" key="5">
    <source>
        <dbReference type="ARBA" id="ARBA00023128"/>
    </source>
</evidence>
<dbReference type="Pfam" id="PF02410">
    <property type="entry name" value="RsfS"/>
    <property type="match status" value="1"/>
</dbReference>
<evidence type="ECO:0000256" key="4">
    <source>
        <dbReference type="ARBA" id="ARBA00022946"/>
    </source>
</evidence>
<dbReference type="RefSeq" id="XP_503426.3">
    <property type="nucleotide sequence ID" value="XM_503426.3"/>
</dbReference>
<keyword evidence="4 7" id="KW-0809">Transit peptide</keyword>
<name>A0A1D8NGR7_YARLL</name>
<comment type="function">
    <text evidence="7">Mitochondrial mRNA stabilization factor.</text>
</comment>
<sequence length="655" mass="74021">MIRVFLRQGRVLRPSTLQYRLRHFSDDKKPTQGLDFRALNNEIGGERQDKSSVENDNTPVSQAINGDIIGASSTSSETPSKPWYLRDQPEVKEEPVNIDLGLPDGAMNDIAKQLARDAIYDIKYIPEQDILIGSGKSSRHIYKAGREVMGVLKHQHDVLPTAEGLFKKNAQRMSYRRMLKKARKQNLEFPDSEWVVIDSQMGFHVHIFTAEKRELVNLEDLYKFEMDEEEVEISPEDFAWAEKGQKNVIDGDEFLSGQHNSDPFLRSDSITGLPKKPSNNPFDGGIGSGQRRSLHTSAPAATTLAVDFDGGSAAAKDDESKSHPSIIPLFMYQKWATQGDKDQVLAKYDDLQPHANRKEIVLSAITNFLKLPTTGFNDVPQAVEELFEVFSPSDASNPEWKEAFKALVNAYALNHKCVPTQALVDYLVAQQASGAAVVNWQVSEIVRATIDSTQYEQVGVTSLKEWQRVVDAKIQIIKQLIESFGLVAPVRLLANDRFIRRVARSLTQRTSASFGLDLVAKPETTKHPLDLRLKLLEESLPIKMLNRKTLFVFFAAYANSYAWNPFFKLLKRCHKETKTDNAHVQTIISLVLNSRDETAYYRLMESELGLLCDAQGELPLDKDIAVKLEKLMDNIDPEGRRFQQLRHKTNTQLYS</sequence>
<evidence type="ECO:0000256" key="8">
    <source>
        <dbReference type="SAM" id="MobiDB-lite"/>
    </source>
</evidence>
<dbReference type="Gene3D" id="3.30.460.10">
    <property type="entry name" value="Beta Polymerase, domain 2"/>
    <property type="match status" value="1"/>
</dbReference>
<dbReference type="Proteomes" id="UP000182444">
    <property type="component" value="Chromosome 1E"/>
</dbReference>
<dbReference type="InterPro" id="IPR043519">
    <property type="entry name" value="NT_sf"/>
</dbReference>
<dbReference type="VEuPathDB" id="FungiDB:YALI0_E01672g"/>
<evidence type="ECO:0000313" key="10">
    <source>
        <dbReference type="Proteomes" id="UP000182444"/>
    </source>
</evidence>
<dbReference type="AlphaFoldDB" id="A0A1D8NGR7"/>
<feature type="compositionally biased region" description="Polar residues" evidence="8">
    <location>
        <begin position="54"/>
        <end position="64"/>
    </location>
</feature>
<evidence type="ECO:0000256" key="2">
    <source>
        <dbReference type="ARBA" id="ARBA00010787"/>
    </source>
</evidence>
<evidence type="ECO:0000256" key="6">
    <source>
        <dbReference type="ARBA" id="ARBA00023136"/>
    </source>
</evidence>
<dbReference type="GO" id="GO:0048255">
    <property type="term" value="P:mRNA stabilization"/>
    <property type="evidence" value="ECO:0007669"/>
    <property type="project" value="TreeGrafter"/>
</dbReference>
<gene>
    <name evidence="9" type="ORF">YALI1_E02239g</name>
</gene>
<dbReference type="SMR" id="A0A1D8NGR7"/>
<reference evidence="9 10" key="1">
    <citation type="journal article" date="2016" name="PLoS ONE">
        <title>Sequence Assembly of Yarrowia lipolytica Strain W29/CLIB89 Shows Transposable Element Diversity.</title>
        <authorList>
            <person name="Magnan C."/>
            <person name="Yu J."/>
            <person name="Chang I."/>
            <person name="Jahn E."/>
            <person name="Kanomata Y."/>
            <person name="Wu J."/>
            <person name="Zeller M."/>
            <person name="Oakes M."/>
            <person name="Baldi P."/>
            <person name="Sandmeyer S."/>
        </authorList>
    </citation>
    <scope>NUCLEOTIDE SEQUENCE [LARGE SCALE GENOMIC DNA]</scope>
    <source>
        <strain evidence="10">CLIB89(W29)</strain>
    </source>
</reference>
<evidence type="ECO:0000256" key="1">
    <source>
        <dbReference type="ARBA" id="ARBA00004443"/>
    </source>
</evidence>
<dbReference type="KEGG" id="yli:2912053"/>
<dbReference type="InterPro" id="IPR040152">
    <property type="entry name" value="Atp25"/>
</dbReference>
<dbReference type="GO" id="GO:0140053">
    <property type="term" value="P:mitochondrial gene expression"/>
    <property type="evidence" value="ECO:0007669"/>
    <property type="project" value="UniProtKB-UniRule"/>
</dbReference>
<dbReference type="PANTHER" id="PTHR28087:SF1">
    <property type="entry name" value="ATPASE SYNTHESIS PROTEIN 25, MITOCHONDRIAL"/>
    <property type="match status" value="1"/>
</dbReference>
<feature type="region of interest" description="Disordered" evidence="8">
    <location>
        <begin position="44"/>
        <end position="83"/>
    </location>
</feature>
<evidence type="ECO:0000256" key="3">
    <source>
        <dbReference type="ARBA" id="ARBA00022792"/>
    </source>
</evidence>
<protein>
    <recommendedName>
        <fullName evidence="7">ATPase synthesis protein 25</fullName>
    </recommendedName>
</protein>
<dbReference type="PANTHER" id="PTHR28087">
    <property type="entry name" value="ATPASE SYNTHESIS PROTEIN 25, MITOCHONDRIAL"/>
    <property type="match status" value="1"/>
</dbReference>
<dbReference type="GO" id="GO:0005743">
    <property type="term" value="C:mitochondrial inner membrane"/>
    <property type="evidence" value="ECO:0007669"/>
    <property type="project" value="UniProtKB-SubCell"/>
</dbReference>
<dbReference type="GeneID" id="2912053"/>
<evidence type="ECO:0000256" key="7">
    <source>
        <dbReference type="RuleBase" id="RU367062"/>
    </source>
</evidence>
<keyword evidence="6 7" id="KW-0472">Membrane</keyword>
<organism evidence="9 10">
    <name type="scientific">Yarrowia lipolytica</name>
    <name type="common">Candida lipolytica</name>
    <dbReference type="NCBI Taxonomy" id="4952"/>
    <lineage>
        <taxon>Eukaryota</taxon>
        <taxon>Fungi</taxon>
        <taxon>Dikarya</taxon>
        <taxon>Ascomycota</taxon>
        <taxon>Saccharomycotina</taxon>
        <taxon>Dipodascomycetes</taxon>
        <taxon>Dipodascales</taxon>
        <taxon>Dipodascales incertae sedis</taxon>
        <taxon>Yarrowia</taxon>
    </lineage>
</organism>
<feature type="compositionally biased region" description="Basic and acidic residues" evidence="8">
    <location>
        <begin position="44"/>
        <end position="53"/>
    </location>
</feature>
<proteinExistence type="inferred from homology"/>
<comment type="similarity">
    <text evidence="2 7">Belongs to the ATP25 family.</text>
</comment>
<evidence type="ECO:0000313" key="9">
    <source>
        <dbReference type="EMBL" id="AOW04818.1"/>
    </source>
</evidence>
<keyword evidence="5 7" id="KW-0496">Mitochondrion</keyword>
<dbReference type="EMBL" id="CP017557">
    <property type="protein sequence ID" value="AOW04818.1"/>
    <property type="molecule type" value="Genomic_DNA"/>
</dbReference>
<keyword evidence="3 7" id="KW-0999">Mitochondrion inner membrane</keyword>
<dbReference type="VEuPathDB" id="FungiDB:YALI1_E02239g"/>